<dbReference type="EMBL" id="CAKMRJ010005523">
    <property type="protein sequence ID" value="CAH1446880.1"/>
    <property type="molecule type" value="Genomic_DNA"/>
</dbReference>
<gene>
    <name evidence="3" type="ORF">LVIROSA_LOCUS32536</name>
</gene>
<keyword evidence="1" id="KW-0880">Kelch repeat</keyword>
<protein>
    <recommendedName>
        <fullName evidence="5">F-box/kelch-repeat protein</fullName>
    </recommendedName>
</protein>
<dbReference type="PANTHER" id="PTHR46093">
    <property type="entry name" value="ACYL-COA-BINDING DOMAIN-CONTAINING PROTEIN 5"/>
    <property type="match status" value="1"/>
</dbReference>
<evidence type="ECO:0000313" key="4">
    <source>
        <dbReference type="Proteomes" id="UP001157418"/>
    </source>
</evidence>
<evidence type="ECO:0000256" key="2">
    <source>
        <dbReference type="ARBA" id="ARBA00022737"/>
    </source>
</evidence>
<proteinExistence type="predicted"/>
<evidence type="ECO:0008006" key="5">
    <source>
        <dbReference type="Google" id="ProtNLM"/>
    </source>
</evidence>
<dbReference type="InterPro" id="IPR015915">
    <property type="entry name" value="Kelch-typ_b-propeller"/>
</dbReference>
<dbReference type="AlphaFoldDB" id="A0AAU9PBD5"/>
<evidence type="ECO:0000313" key="3">
    <source>
        <dbReference type="EMBL" id="CAH1446880.1"/>
    </source>
</evidence>
<keyword evidence="4" id="KW-1185">Reference proteome</keyword>
<dbReference type="Gene3D" id="2.120.10.80">
    <property type="entry name" value="Kelch-type beta propeller"/>
    <property type="match status" value="1"/>
</dbReference>
<keyword evidence="2" id="KW-0677">Repeat</keyword>
<dbReference type="PANTHER" id="PTHR46093:SF4">
    <property type="entry name" value="GALACTOSE OXIDASE_KELCH REPEAT SUPERFAMILY PROTEIN"/>
    <property type="match status" value="1"/>
</dbReference>
<name>A0AAU9PBD5_9ASTR</name>
<dbReference type="Proteomes" id="UP001157418">
    <property type="component" value="Unassembled WGS sequence"/>
</dbReference>
<sequence length="136" mass="15196">MISCLGEDLQLQIYISYCSTGSVKFCSGHPSVSNDRLSQDAENKTLLYNMVIKNYSQVLNFENLSWTTASSRLYLSPSTLALKIPACKGRCLVPWGKNLLLIGGRISLPSVWDFDAETETWSLMEARGSCPHDRNK</sequence>
<evidence type="ECO:0000256" key="1">
    <source>
        <dbReference type="ARBA" id="ARBA00022441"/>
    </source>
</evidence>
<organism evidence="3 4">
    <name type="scientific">Lactuca virosa</name>
    <dbReference type="NCBI Taxonomy" id="75947"/>
    <lineage>
        <taxon>Eukaryota</taxon>
        <taxon>Viridiplantae</taxon>
        <taxon>Streptophyta</taxon>
        <taxon>Embryophyta</taxon>
        <taxon>Tracheophyta</taxon>
        <taxon>Spermatophyta</taxon>
        <taxon>Magnoliopsida</taxon>
        <taxon>eudicotyledons</taxon>
        <taxon>Gunneridae</taxon>
        <taxon>Pentapetalae</taxon>
        <taxon>asterids</taxon>
        <taxon>campanulids</taxon>
        <taxon>Asterales</taxon>
        <taxon>Asteraceae</taxon>
        <taxon>Cichorioideae</taxon>
        <taxon>Cichorieae</taxon>
        <taxon>Lactucinae</taxon>
        <taxon>Lactuca</taxon>
    </lineage>
</organism>
<dbReference type="SUPFAM" id="SSF117281">
    <property type="entry name" value="Kelch motif"/>
    <property type="match status" value="1"/>
</dbReference>
<accession>A0AAU9PBD5</accession>
<comment type="caution">
    <text evidence="3">The sequence shown here is derived from an EMBL/GenBank/DDBJ whole genome shotgun (WGS) entry which is preliminary data.</text>
</comment>
<reference evidence="3 4" key="1">
    <citation type="submission" date="2022-01" db="EMBL/GenBank/DDBJ databases">
        <authorList>
            <person name="Xiong W."/>
            <person name="Schranz E."/>
        </authorList>
    </citation>
    <scope>NUCLEOTIDE SEQUENCE [LARGE SCALE GENOMIC DNA]</scope>
</reference>